<evidence type="ECO:0000256" key="1">
    <source>
        <dbReference type="SAM" id="Coils"/>
    </source>
</evidence>
<evidence type="ECO:0000256" key="2">
    <source>
        <dbReference type="SAM" id="Phobius"/>
    </source>
</evidence>
<organism evidence="3 4">
    <name type="scientific">Tanacetum coccineum</name>
    <dbReference type="NCBI Taxonomy" id="301880"/>
    <lineage>
        <taxon>Eukaryota</taxon>
        <taxon>Viridiplantae</taxon>
        <taxon>Streptophyta</taxon>
        <taxon>Embryophyta</taxon>
        <taxon>Tracheophyta</taxon>
        <taxon>Spermatophyta</taxon>
        <taxon>Magnoliopsida</taxon>
        <taxon>eudicotyledons</taxon>
        <taxon>Gunneridae</taxon>
        <taxon>Pentapetalae</taxon>
        <taxon>asterids</taxon>
        <taxon>campanulids</taxon>
        <taxon>Asterales</taxon>
        <taxon>Asteraceae</taxon>
        <taxon>Asteroideae</taxon>
        <taxon>Anthemideae</taxon>
        <taxon>Anthemidinae</taxon>
        <taxon>Tanacetum</taxon>
    </lineage>
</organism>
<keyword evidence="2" id="KW-1133">Transmembrane helix</keyword>
<accession>A0ABQ5J7C6</accession>
<dbReference type="Proteomes" id="UP001151760">
    <property type="component" value="Unassembled WGS sequence"/>
</dbReference>
<evidence type="ECO:0000313" key="3">
    <source>
        <dbReference type="EMBL" id="GJU08408.1"/>
    </source>
</evidence>
<gene>
    <name evidence="3" type="ORF">Tco_1124838</name>
</gene>
<reference evidence="3" key="2">
    <citation type="submission" date="2022-01" db="EMBL/GenBank/DDBJ databases">
        <authorList>
            <person name="Yamashiro T."/>
            <person name="Shiraishi A."/>
            <person name="Satake H."/>
            <person name="Nakayama K."/>
        </authorList>
    </citation>
    <scope>NUCLEOTIDE SEQUENCE</scope>
</reference>
<keyword evidence="2" id="KW-0812">Transmembrane</keyword>
<sequence>MTKVTDLEANLEQFKIEQAAINSEAVKQRALLQATIKKNKVEADRQFAEIMNALKALQPPTTLHEDTTTMIDTEKSGEDCGNLDEFMVASDVEEAAITTPIIVVAEELGQKLIYDFGEADLMLGSEGKFIKRVSCDPHAGNKSVEKENIKSEITYEENCYQPYRRVVEQSHNMFGWHAMRLKRRRGGDMLKQHLEDKVFLEAGSLFDLSNVDYSIFIVLLILLSIRFVSIGIRAVSILGFKKMEQFKIDQLEANLERFKIDQAALEQFKIEQVAINSEAAKQRALLQATIKKNKVEADRQFAKII</sequence>
<protein>
    <submittedName>
        <fullName evidence="3">Uncharacterized protein</fullName>
    </submittedName>
</protein>
<comment type="caution">
    <text evidence="3">The sequence shown here is derived from an EMBL/GenBank/DDBJ whole genome shotgun (WGS) entry which is preliminary data.</text>
</comment>
<proteinExistence type="predicted"/>
<keyword evidence="1" id="KW-0175">Coiled coil</keyword>
<keyword evidence="2" id="KW-0472">Membrane</keyword>
<reference evidence="3" key="1">
    <citation type="journal article" date="2022" name="Int. J. Mol. Sci.">
        <title>Draft Genome of Tanacetum Coccineum: Genomic Comparison of Closely Related Tanacetum-Family Plants.</title>
        <authorList>
            <person name="Yamashiro T."/>
            <person name="Shiraishi A."/>
            <person name="Nakayama K."/>
            <person name="Satake H."/>
        </authorList>
    </citation>
    <scope>NUCLEOTIDE SEQUENCE</scope>
</reference>
<keyword evidence="4" id="KW-1185">Reference proteome</keyword>
<name>A0ABQ5J7C6_9ASTR</name>
<dbReference type="EMBL" id="BQNB010021629">
    <property type="protein sequence ID" value="GJU08408.1"/>
    <property type="molecule type" value="Genomic_DNA"/>
</dbReference>
<evidence type="ECO:0000313" key="4">
    <source>
        <dbReference type="Proteomes" id="UP001151760"/>
    </source>
</evidence>
<feature type="coiled-coil region" evidence="1">
    <location>
        <begin position="241"/>
        <end position="268"/>
    </location>
</feature>
<feature type="transmembrane region" description="Helical" evidence="2">
    <location>
        <begin position="213"/>
        <end position="240"/>
    </location>
</feature>